<protein>
    <submittedName>
        <fullName evidence="2">Uncharacterized protein</fullName>
    </submittedName>
</protein>
<organism evidence="2 3">
    <name type="scientific">Actinacidiphila rubida</name>
    <dbReference type="NCBI Taxonomy" id="310780"/>
    <lineage>
        <taxon>Bacteria</taxon>
        <taxon>Bacillati</taxon>
        <taxon>Actinomycetota</taxon>
        <taxon>Actinomycetes</taxon>
        <taxon>Kitasatosporales</taxon>
        <taxon>Streptomycetaceae</taxon>
        <taxon>Actinacidiphila</taxon>
    </lineage>
</organism>
<keyword evidence="3" id="KW-1185">Reference proteome</keyword>
<dbReference type="AlphaFoldDB" id="A0A1H8S5Z3"/>
<dbReference type="Proteomes" id="UP000181951">
    <property type="component" value="Unassembled WGS sequence"/>
</dbReference>
<reference evidence="2 3" key="1">
    <citation type="submission" date="2016-10" db="EMBL/GenBank/DDBJ databases">
        <authorList>
            <person name="de Groot N.N."/>
        </authorList>
    </citation>
    <scope>NUCLEOTIDE SEQUENCE [LARGE SCALE GENOMIC DNA]</scope>
    <source>
        <strain evidence="2 3">CGMCC 4.2026</strain>
    </source>
</reference>
<feature type="region of interest" description="Disordered" evidence="1">
    <location>
        <begin position="165"/>
        <end position="198"/>
    </location>
</feature>
<dbReference type="STRING" id="310780.SAMN05216267_103978"/>
<feature type="region of interest" description="Disordered" evidence="1">
    <location>
        <begin position="329"/>
        <end position="352"/>
    </location>
</feature>
<proteinExistence type="predicted"/>
<sequence length="352" mass="36756">MARIRTIKPEAFDSEDLASVPISAVLTFFGLLTLADDAGRFRAHPAIIHGRLWALRPDHTVVHVAADLQQLAAAGLICLYTGCDGRAYLHIVTWAKHQKIDRASDSRLPECPGHGSPGKHGCGGCGETACTRPHRLPAPADAALATTIPTPPDSADARRVLDHPVLSESSGEPDASAQPEDGCITATDTVPDDGGGCAGQTVFVDASMHPREGSASGSRILDPGSVPVGRTAPAPDPSTAEVSAKDLLGEYISACYRRPPNKTIGHLGKEIRTLLDEGFEPEPIRAALERLRAKSLHPSVLASLVNDVVNAGPRAAGASGGGPWARTTTPAYVPYQNPDAPAPSSFGIGGRR</sequence>
<dbReference type="OrthoDB" id="3667154at2"/>
<evidence type="ECO:0000256" key="1">
    <source>
        <dbReference type="SAM" id="MobiDB-lite"/>
    </source>
</evidence>
<name>A0A1H8S5Z3_9ACTN</name>
<evidence type="ECO:0000313" key="3">
    <source>
        <dbReference type="Proteomes" id="UP000181951"/>
    </source>
</evidence>
<dbReference type="EMBL" id="FODD01000039">
    <property type="protein sequence ID" value="SEO74120.1"/>
    <property type="molecule type" value="Genomic_DNA"/>
</dbReference>
<gene>
    <name evidence="2" type="ORF">SAMN05216267_103978</name>
</gene>
<evidence type="ECO:0000313" key="2">
    <source>
        <dbReference type="EMBL" id="SEO74120.1"/>
    </source>
</evidence>
<dbReference type="RefSeq" id="WP_075017976.1">
    <property type="nucleotide sequence ID" value="NZ_FODD01000039.1"/>
</dbReference>
<accession>A0A1H8S5Z3</accession>